<dbReference type="Proteomes" id="UP001431693">
    <property type="component" value="Unassembled WGS sequence"/>
</dbReference>
<gene>
    <name evidence="2" type="ORF">QJ043_09155</name>
</gene>
<sequence length="203" mass="20290">MGEKKWTCAPLTAVLAVALVATLGLVGCSAPSGADGSAPSGATAGQPTTTAVADGTFTAQGVTLRVPDGWQAVSTGGVAGIEPPSGAGYIEVSEQSSDLMSMGEGVDSSEAMTGFVATMVASEGLSIDPSSVAVTEKDGRYLAELPLERSVGDVACRGVQLLVGSGETVVAITALCPEDSYDADWSTYQSVLDTATFDVGTAE</sequence>
<evidence type="ECO:0000313" key="3">
    <source>
        <dbReference type="Proteomes" id="UP001431693"/>
    </source>
</evidence>
<name>A0ABT6ZMZ3_9ACTN</name>
<protein>
    <recommendedName>
        <fullName evidence="4">Lipoprotein LpqN</fullName>
    </recommendedName>
</protein>
<evidence type="ECO:0000256" key="1">
    <source>
        <dbReference type="SAM" id="SignalP"/>
    </source>
</evidence>
<feature type="chain" id="PRO_5046508716" description="Lipoprotein LpqN" evidence="1">
    <location>
        <begin position="35"/>
        <end position="203"/>
    </location>
</feature>
<accession>A0ABT6ZMZ3</accession>
<organism evidence="2 3">
    <name type="scientific">Kribbibacterium absianum</name>
    <dbReference type="NCBI Taxonomy" id="3044210"/>
    <lineage>
        <taxon>Bacteria</taxon>
        <taxon>Bacillati</taxon>
        <taxon>Actinomycetota</taxon>
        <taxon>Coriobacteriia</taxon>
        <taxon>Coriobacteriales</taxon>
        <taxon>Kribbibacteriaceae</taxon>
        <taxon>Kribbibacterium</taxon>
    </lineage>
</organism>
<keyword evidence="1" id="KW-0732">Signal</keyword>
<reference evidence="2" key="1">
    <citation type="submission" date="2023-05" db="EMBL/GenBank/DDBJ databases">
        <title>[olsenella] sp. nov., isolated from a pig farm feces dump.</title>
        <authorList>
            <person name="Chang Y.-H."/>
        </authorList>
    </citation>
    <scope>NUCLEOTIDE SEQUENCE</scope>
    <source>
        <strain evidence="2">YH-ols2217</strain>
    </source>
</reference>
<evidence type="ECO:0000313" key="2">
    <source>
        <dbReference type="EMBL" id="MDJ1130242.1"/>
    </source>
</evidence>
<comment type="caution">
    <text evidence="2">The sequence shown here is derived from an EMBL/GenBank/DDBJ whole genome shotgun (WGS) entry which is preliminary data.</text>
</comment>
<keyword evidence="3" id="KW-1185">Reference proteome</keyword>
<dbReference type="PROSITE" id="PS51257">
    <property type="entry name" value="PROKAR_LIPOPROTEIN"/>
    <property type="match status" value="1"/>
</dbReference>
<feature type="signal peptide" evidence="1">
    <location>
        <begin position="1"/>
        <end position="34"/>
    </location>
</feature>
<dbReference type="RefSeq" id="WP_283713518.1">
    <property type="nucleotide sequence ID" value="NZ_JASJEW010000004.1"/>
</dbReference>
<evidence type="ECO:0008006" key="4">
    <source>
        <dbReference type="Google" id="ProtNLM"/>
    </source>
</evidence>
<dbReference type="EMBL" id="JASJEX010000005">
    <property type="protein sequence ID" value="MDJ1130242.1"/>
    <property type="molecule type" value="Genomic_DNA"/>
</dbReference>
<proteinExistence type="predicted"/>